<feature type="transmembrane region" description="Helical" evidence="9">
    <location>
        <begin position="187"/>
        <end position="209"/>
    </location>
</feature>
<sequence>MNNSTRQGKGTGDRSGGATQTQQHSIETTPLLSKKASKASRISIDGNDGSFSPRRARASTSGEATGRNITFYGRHELNQIAREEHYSHHSPTWVTSFLDKVGLGCLAREDDHSRPVGFESPITLLRRTVFSSCLNILLLLVPLGIYSHHAEWNKVYVFVINFFAIIPLAQQLGYATEQLALHLGETIGGLMNATFGNAVELLVGVLALLKDKKTVVQTSLIGSMLSNLLLVGGGCFFFGGLNRVEQMFNSSAVQTYSGLLALSMLFALLPTIFHTINADAKVLEESIKELSHISAVLMLLVYLAFLLFQLKTNADLFKSVPLADKRELDRKYASSSCSVASSNGIKAAQKKAASQDANSYAAVAAAGASASSSGNGTQNPSGPGAAVVQSPETTLFVDDEADFEEEEEEESPELTIMGSSILLAIVTIITAVCAEYLVDSIDELTTQWNLSESFVGLILLPIVGNAAEHVTAITVAIKDKMDLALGVAVGSSLQIFLFVLPVLCIAGWAFDKQMDLYFGLYDIVVLLLTVMLVNYVIMDGRSNWLEGFMMLIAYIIIGYSYFLFPNSQNGEPGSAKNPFSNLAASVLSR</sequence>
<evidence type="ECO:0000313" key="12">
    <source>
        <dbReference type="Proteomes" id="UP001150538"/>
    </source>
</evidence>
<keyword evidence="4 9" id="KW-0812">Transmembrane</keyword>
<name>A0A9W8A0F8_9FUNG</name>
<dbReference type="PANTHER" id="PTHR31503:SF20">
    <property type="entry name" value="CA(2+)_H(+) EXCHANGER, PUTATIVE (EUROFUNG)-RELATED"/>
    <property type="match status" value="1"/>
</dbReference>
<dbReference type="GO" id="GO:0012505">
    <property type="term" value="C:endomembrane system"/>
    <property type="evidence" value="ECO:0007669"/>
    <property type="project" value="UniProtKB-SubCell"/>
</dbReference>
<evidence type="ECO:0000259" key="10">
    <source>
        <dbReference type="Pfam" id="PF01699"/>
    </source>
</evidence>
<feature type="transmembrane region" description="Helical" evidence="9">
    <location>
        <begin position="484"/>
        <end position="510"/>
    </location>
</feature>
<feature type="compositionally biased region" description="Polar residues" evidence="8">
    <location>
        <begin position="17"/>
        <end position="30"/>
    </location>
</feature>
<feature type="transmembrane region" description="Helical" evidence="9">
    <location>
        <begin position="544"/>
        <end position="564"/>
    </location>
</feature>
<reference evidence="11" key="1">
    <citation type="submission" date="2022-07" db="EMBL/GenBank/DDBJ databases">
        <title>Phylogenomic reconstructions and comparative analyses of Kickxellomycotina fungi.</title>
        <authorList>
            <person name="Reynolds N.K."/>
            <person name="Stajich J.E."/>
            <person name="Barry K."/>
            <person name="Grigoriev I.V."/>
            <person name="Crous P."/>
            <person name="Smith M.E."/>
        </authorList>
    </citation>
    <scope>NUCLEOTIDE SEQUENCE</scope>
    <source>
        <strain evidence="11">NBRC 100468</strain>
    </source>
</reference>
<dbReference type="GO" id="GO:0000329">
    <property type="term" value="C:fungal-type vacuole membrane"/>
    <property type="evidence" value="ECO:0007669"/>
    <property type="project" value="TreeGrafter"/>
</dbReference>
<dbReference type="GO" id="GO:0006874">
    <property type="term" value="P:intracellular calcium ion homeostasis"/>
    <property type="evidence" value="ECO:0007669"/>
    <property type="project" value="TreeGrafter"/>
</dbReference>
<dbReference type="EMBL" id="JANBPU010000014">
    <property type="protein sequence ID" value="KAJ1920397.1"/>
    <property type="molecule type" value="Genomic_DNA"/>
</dbReference>
<comment type="caution">
    <text evidence="11">The sequence shown here is derived from an EMBL/GenBank/DDBJ whole genome shotgun (WGS) entry which is preliminary data.</text>
</comment>
<evidence type="ECO:0000256" key="1">
    <source>
        <dbReference type="ARBA" id="ARBA00004127"/>
    </source>
</evidence>
<dbReference type="InterPro" id="IPR004837">
    <property type="entry name" value="NaCa_Exmemb"/>
</dbReference>
<keyword evidence="7 9" id="KW-0472">Membrane</keyword>
<keyword evidence="6" id="KW-0406">Ion transport</keyword>
<dbReference type="GO" id="GO:0015369">
    <property type="term" value="F:calcium:proton antiporter activity"/>
    <property type="evidence" value="ECO:0007669"/>
    <property type="project" value="TreeGrafter"/>
</dbReference>
<dbReference type="OrthoDB" id="1699231at2759"/>
<feature type="domain" description="Sodium/calcium exchanger membrane region" evidence="10">
    <location>
        <begin position="421"/>
        <end position="557"/>
    </location>
</feature>
<keyword evidence="5 9" id="KW-1133">Transmembrane helix</keyword>
<keyword evidence="3" id="KW-0813">Transport</keyword>
<evidence type="ECO:0000313" key="11">
    <source>
        <dbReference type="EMBL" id="KAJ1920397.1"/>
    </source>
</evidence>
<feature type="transmembrane region" description="Helical" evidence="9">
    <location>
        <begin position="421"/>
        <end position="438"/>
    </location>
</feature>
<evidence type="ECO:0000256" key="4">
    <source>
        <dbReference type="ARBA" id="ARBA00022692"/>
    </source>
</evidence>
<feature type="transmembrane region" description="Helical" evidence="9">
    <location>
        <begin position="129"/>
        <end position="149"/>
    </location>
</feature>
<dbReference type="InterPro" id="IPR044880">
    <property type="entry name" value="NCX_ion-bd_dom_sf"/>
</dbReference>
<feature type="transmembrane region" description="Helical" evidence="9">
    <location>
        <begin position="155"/>
        <end position="175"/>
    </location>
</feature>
<comment type="similarity">
    <text evidence="2">Belongs to the Ca(2+):cation antiporter (CaCA) (TC 2.A.19) family.</text>
</comment>
<dbReference type="FunFam" id="1.20.1420.30:FF:000024">
    <property type="entry name" value="Calcium/proton exchanger, variant"/>
    <property type="match status" value="1"/>
</dbReference>
<feature type="domain" description="Sodium/calcium exchanger membrane region" evidence="10">
    <location>
        <begin position="155"/>
        <end position="310"/>
    </location>
</feature>
<feature type="transmembrane region" description="Helical" evidence="9">
    <location>
        <begin position="293"/>
        <end position="310"/>
    </location>
</feature>
<dbReference type="PANTHER" id="PTHR31503">
    <property type="entry name" value="VACUOLAR CALCIUM ION TRANSPORTER"/>
    <property type="match status" value="1"/>
</dbReference>
<feature type="region of interest" description="Disordered" evidence="8">
    <location>
        <begin position="1"/>
        <end position="65"/>
    </location>
</feature>
<proteinExistence type="inferred from homology"/>
<dbReference type="Gene3D" id="1.20.1420.30">
    <property type="entry name" value="NCX, central ion-binding region"/>
    <property type="match status" value="2"/>
</dbReference>
<feature type="transmembrane region" description="Helical" evidence="9">
    <location>
        <begin position="516"/>
        <end position="537"/>
    </location>
</feature>
<evidence type="ECO:0000256" key="3">
    <source>
        <dbReference type="ARBA" id="ARBA00022448"/>
    </source>
</evidence>
<dbReference type="AlphaFoldDB" id="A0A9W8A0F8"/>
<evidence type="ECO:0000256" key="7">
    <source>
        <dbReference type="ARBA" id="ARBA00023136"/>
    </source>
</evidence>
<feature type="transmembrane region" description="Helical" evidence="9">
    <location>
        <begin position="221"/>
        <end position="241"/>
    </location>
</feature>
<accession>A0A9W8A0F8</accession>
<evidence type="ECO:0000256" key="6">
    <source>
        <dbReference type="ARBA" id="ARBA00023065"/>
    </source>
</evidence>
<gene>
    <name evidence="11" type="ORF">H4219_001373</name>
</gene>
<organism evidence="11 12">
    <name type="scientific">Mycoemilia scoparia</name>
    <dbReference type="NCBI Taxonomy" id="417184"/>
    <lineage>
        <taxon>Eukaryota</taxon>
        <taxon>Fungi</taxon>
        <taxon>Fungi incertae sedis</taxon>
        <taxon>Zoopagomycota</taxon>
        <taxon>Kickxellomycotina</taxon>
        <taxon>Kickxellomycetes</taxon>
        <taxon>Kickxellales</taxon>
        <taxon>Kickxellaceae</taxon>
        <taxon>Mycoemilia</taxon>
    </lineage>
</organism>
<comment type="subcellular location">
    <subcellularLocation>
        <location evidence="1">Endomembrane system</location>
        <topology evidence="1">Multi-pass membrane protein</topology>
    </subcellularLocation>
</comment>
<protein>
    <recommendedName>
        <fullName evidence="10">Sodium/calcium exchanger membrane region domain-containing protein</fullName>
    </recommendedName>
</protein>
<evidence type="ECO:0000256" key="9">
    <source>
        <dbReference type="SAM" id="Phobius"/>
    </source>
</evidence>
<dbReference type="Proteomes" id="UP001150538">
    <property type="component" value="Unassembled WGS sequence"/>
</dbReference>
<evidence type="ECO:0000256" key="5">
    <source>
        <dbReference type="ARBA" id="ARBA00022989"/>
    </source>
</evidence>
<evidence type="ECO:0000256" key="8">
    <source>
        <dbReference type="SAM" id="MobiDB-lite"/>
    </source>
</evidence>
<keyword evidence="12" id="KW-1185">Reference proteome</keyword>
<feature type="transmembrane region" description="Helical" evidence="9">
    <location>
        <begin position="253"/>
        <end position="273"/>
    </location>
</feature>
<evidence type="ECO:0000256" key="2">
    <source>
        <dbReference type="ARBA" id="ARBA00008170"/>
    </source>
</evidence>
<dbReference type="InterPro" id="IPR004713">
    <property type="entry name" value="CaH_exchang"/>
</dbReference>
<feature type="transmembrane region" description="Helical" evidence="9">
    <location>
        <begin position="458"/>
        <end position="477"/>
    </location>
</feature>
<dbReference type="Pfam" id="PF01699">
    <property type="entry name" value="Na_Ca_ex"/>
    <property type="match status" value="2"/>
</dbReference>